<keyword evidence="1" id="KW-0812">Transmembrane</keyword>
<dbReference type="EMBL" id="ML976010">
    <property type="protein sequence ID" value="KAF1945398.1"/>
    <property type="molecule type" value="Genomic_DNA"/>
</dbReference>
<keyword evidence="1" id="KW-0472">Membrane</keyword>
<dbReference type="Proteomes" id="UP000800038">
    <property type="component" value="Unassembled WGS sequence"/>
</dbReference>
<keyword evidence="3" id="KW-1185">Reference proteome</keyword>
<accession>A0A6A5SZP7</accession>
<keyword evidence="1" id="KW-1133">Transmembrane helix</keyword>
<feature type="transmembrane region" description="Helical" evidence="1">
    <location>
        <begin position="96"/>
        <end position="120"/>
    </location>
</feature>
<proteinExistence type="predicted"/>
<evidence type="ECO:0000313" key="3">
    <source>
        <dbReference type="Proteomes" id="UP000800038"/>
    </source>
</evidence>
<organism evidence="2 3">
    <name type="scientific">Clathrospora elynae</name>
    <dbReference type="NCBI Taxonomy" id="706981"/>
    <lineage>
        <taxon>Eukaryota</taxon>
        <taxon>Fungi</taxon>
        <taxon>Dikarya</taxon>
        <taxon>Ascomycota</taxon>
        <taxon>Pezizomycotina</taxon>
        <taxon>Dothideomycetes</taxon>
        <taxon>Pleosporomycetidae</taxon>
        <taxon>Pleosporales</taxon>
        <taxon>Diademaceae</taxon>
        <taxon>Clathrospora</taxon>
    </lineage>
</organism>
<gene>
    <name evidence="2" type="ORF">EJ02DRAFT_431742</name>
</gene>
<feature type="transmembrane region" description="Helical" evidence="1">
    <location>
        <begin position="132"/>
        <end position="155"/>
    </location>
</feature>
<dbReference type="OrthoDB" id="3790026at2759"/>
<reference evidence="2" key="1">
    <citation type="journal article" date="2020" name="Stud. Mycol.">
        <title>101 Dothideomycetes genomes: a test case for predicting lifestyles and emergence of pathogens.</title>
        <authorList>
            <person name="Haridas S."/>
            <person name="Albert R."/>
            <person name="Binder M."/>
            <person name="Bloem J."/>
            <person name="Labutti K."/>
            <person name="Salamov A."/>
            <person name="Andreopoulos B."/>
            <person name="Baker S."/>
            <person name="Barry K."/>
            <person name="Bills G."/>
            <person name="Bluhm B."/>
            <person name="Cannon C."/>
            <person name="Castanera R."/>
            <person name="Culley D."/>
            <person name="Daum C."/>
            <person name="Ezra D."/>
            <person name="Gonzalez J."/>
            <person name="Henrissat B."/>
            <person name="Kuo A."/>
            <person name="Liang C."/>
            <person name="Lipzen A."/>
            <person name="Lutzoni F."/>
            <person name="Magnuson J."/>
            <person name="Mondo S."/>
            <person name="Nolan M."/>
            <person name="Ohm R."/>
            <person name="Pangilinan J."/>
            <person name="Park H.-J."/>
            <person name="Ramirez L."/>
            <person name="Alfaro M."/>
            <person name="Sun H."/>
            <person name="Tritt A."/>
            <person name="Yoshinaga Y."/>
            <person name="Zwiers L.-H."/>
            <person name="Turgeon B."/>
            <person name="Goodwin S."/>
            <person name="Spatafora J."/>
            <person name="Crous P."/>
            <person name="Grigoriev I."/>
        </authorList>
    </citation>
    <scope>NUCLEOTIDE SEQUENCE</scope>
    <source>
        <strain evidence="2">CBS 161.51</strain>
    </source>
</reference>
<sequence>MSESDNDTSMTQIRTADLTKMRNIVAEYTAQLTEEYMAAKKERAEKGAAASTRTKDKLREIYKLRYNGVNLFTIAKWHIRHQWEEQRRNPYELHNIFYIILFITLIVWTFGSIICAYFEAKAAEDNKKLPTLFRGMLGAIPGTVQAVLFIFPPMFVGF</sequence>
<name>A0A6A5SZP7_9PLEO</name>
<protein>
    <submittedName>
        <fullName evidence="2">Uncharacterized protein</fullName>
    </submittedName>
</protein>
<evidence type="ECO:0000256" key="1">
    <source>
        <dbReference type="SAM" id="Phobius"/>
    </source>
</evidence>
<dbReference type="AlphaFoldDB" id="A0A6A5SZP7"/>
<evidence type="ECO:0000313" key="2">
    <source>
        <dbReference type="EMBL" id="KAF1945398.1"/>
    </source>
</evidence>